<evidence type="ECO:0000313" key="2">
    <source>
        <dbReference type="EMBL" id="MDY0410567.1"/>
    </source>
</evidence>
<gene>
    <name evidence="2" type="ORF">RWD45_21055</name>
</gene>
<organism evidence="2 3">
    <name type="scientific">Paracerasibacillus soli</name>
    <dbReference type="NCBI Taxonomy" id="480284"/>
    <lineage>
        <taxon>Bacteria</taxon>
        <taxon>Bacillati</taxon>
        <taxon>Bacillota</taxon>
        <taxon>Bacilli</taxon>
        <taxon>Bacillales</taxon>
        <taxon>Bacillaceae</taxon>
        <taxon>Paracerasibacillus</taxon>
    </lineage>
</organism>
<dbReference type="RefSeq" id="WP_320381454.1">
    <property type="nucleotide sequence ID" value="NZ_JAWDIQ010000003.1"/>
</dbReference>
<dbReference type="InterPro" id="IPR025962">
    <property type="entry name" value="SdpI/YhfL"/>
</dbReference>
<feature type="transmembrane region" description="Helical" evidence="1">
    <location>
        <begin position="80"/>
        <end position="97"/>
    </location>
</feature>
<protein>
    <submittedName>
        <fullName evidence="2">SdpI family protein</fullName>
    </submittedName>
</protein>
<keyword evidence="1" id="KW-0472">Membrane</keyword>
<keyword evidence="1" id="KW-1133">Transmembrane helix</keyword>
<comment type="caution">
    <text evidence="2">The sequence shown here is derived from an EMBL/GenBank/DDBJ whole genome shotgun (WGS) entry which is preliminary data.</text>
</comment>
<proteinExistence type="predicted"/>
<keyword evidence="1" id="KW-0812">Transmembrane</keyword>
<name>A0ABU5CW13_9BACI</name>
<accession>A0ABU5CW13</accession>
<dbReference type="EMBL" id="JAWDIQ010000003">
    <property type="protein sequence ID" value="MDY0410567.1"/>
    <property type="molecule type" value="Genomic_DNA"/>
</dbReference>
<evidence type="ECO:0000313" key="3">
    <source>
        <dbReference type="Proteomes" id="UP001275315"/>
    </source>
</evidence>
<feature type="transmembrane region" description="Helical" evidence="1">
    <location>
        <begin position="55"/>
        <end position="74"/>
    </location>
</feature>
<dbReference type="Pfam" id="PF13630">
    <property type="entry name" value="SdpI"/>
    <property type="match status" value="1"/>
</dbReference>
<sequence>MLILSAILGVSFFLIGCILKFFPSRNKDTGYGYRTSRSISDEELWKKGNGFSGKFLLYGSPLGLIICFGINFVSDSVLNVILQSVVWFIFLLSMFMMTEKKLEELEKEELA</sequence>
<evidence type="ECO:0000256" key="1">
    <source>
        <dbReference type="SAM" id="Phobius"/>
    </source>
</evidence>
<dbReference type="Proteomes" id="UP001275315">
    <property type="component" value="Unassembled WGS sequence"/>
</dbReference>
<reference evidence="2 3" key="1">
    <citation type="submission" date="2023-10" db="EMBL/GenBank/DDBJ databases">
        <title>Virgibacillus soli CC-YMP-6 genome.</title>
        <authorList>
            <person name="Miliotis G."/>
            <person name="Sengupta P."/>
            <person name="Hameed A."/>
            <person name="Chuvochina M."/>
            <person name="Mcdonagh F."/>
            <person name="Simpson A.C."/>
            <person name="Singh N.K."/>
            <person name="Rekha P.D."/>
            <person name="Raman K."/>
            <person name="Hugenholtz P."/>
            <person name="Venkateswaran K."/>
        </authorList>
    </citation>
    <scope>NUCLEOTIDE SEQUENCE [LARGE SCALE GENOMIC DNA]</scope>
    <source>
        <strain evidence="2 3">CC-YMP-6</strain>
    </source>
</reference>
<keyword evidence="3" id="KW-1185">Reference proteome</keyword>
<feature type="transmembrane region" description="Helical" evidence="1">
    <location>
        <begin position="6"/>
        <end position="22"/>
    </location>
</feature>